<dbReference type="InterPro" id="IPR007221">
    <property type="entry name" value="MreC"/>
</dbReference>
<dbReference type="GO" id="GO:0008360">
    <property type="term" value="P:regulation of cell shape"/>
    <property type="evidence" value="ECO:0007669"/>
    <property type="project" value="InterPro"/>
</dbReference>
<keyword evidence="1" id="KW-1133">Transmembrane helix</keyword>
<feature type="transmembrane region" description="Helical" evidence="1">
    <location>
        <begin position="14"/>
        <end position="32"/>
    </location>
</feature>
<gene>
    <name evidence="3" type="ORF">COU49_02405</name>
</gene>
<dbReference type="PANTHER" id="PTHR34138">
    <property type="entry name" value="CELL SHAPE-DETERMINING PROTEIN MREC"/>
    <property type="match status" value="1"/>
</dbReference>
<dbReference type="EMBL" id="PFCQ01000013">
    <property type="protein sequence ID" value="PIR68175.1"/>
    <property type="molecule type" value="Genomic_DNA"/>
</dbReference>
<dbReference type="AlphaFoldDB" id="A0A2H0TD36"/>
<evidence type="ECO:0000256" key="1">
    <source>
        <dbReference type="SAM" id="Phobius"/>
    </source>
</evidence>
<keyword evidence="1" id="KW-0472">Membrane</keyword>
<name>A0A2H0TD36_9BACT</name>
<proteinExistence type="predicted"/>
<dbReference type="Proteomes" id="UP000230094">
    <property type="component" value="Unassembled WGS sequence"/>
</dbReference>
<evidence type="ECO:0000313" key="3">
    <source>
        <dbReference type="EMBL" id="PIR68175.1"/>
    </source>
</evidence>
<evidence type="ECO:0000259" key="2">
    <source>
        <dbReference type="Pfam" id="PF04085"/>
    </source>
</evidence>
<dbReference type="GO" id="GO:0005886">
    <property type="term" value="C:plasma membrane"/>
    <property type="evidence" value="ECO:0007669"/>
    <property type="project" value="TreeGrafter"/>
</dbReference>
<dbReference type="InterPro" id="IPR055342">
    <property type="entry name" value="MreC_beta-barrel_core"/>
</dbReference>
<dbReference type="PANTHER" id="PTHR34138:SF1">
    <property type="entry name" value="CELL SHAPE-DETERMINING PROTEIN MREC"/>
    <property type="match status" value="1"/>
</dbReference>
<comment type="caution">
    <text evidence="3">The sequence shown here is derived from an EMBL/GenBank/DDBJ whole genome shotgun (WGS) entry which is preliminary data.</text>
</comment>
<sequence>MSYLLDKKNKRKKIFNIIIFILIIFVFFYFKMPLFNGLSSFSSFIFRPVLILQNKISHNFDKLNDVFIFKNSLKKQNEELQLKLIENNALLTNYYSVVNENIQLKEILGRKKEKTNFLLSAILSKPNQSPYDTLVVDVGTNDGVKAGDLVFALGDIPIGHIATTHSNSSKVSLLSSGGNITEVTIVGRNVLMQLVGRGGGNFELILPRDFMLEEKSAVVLPGIPSYVVATVLSTISDPRDSFTKALLISPVNVQELKFVQVKLSQ</sequence>
<evidence type="ECO:0000313" key="4">
    <source>
        <dbReference type="Proteomes" id="UP000230094"/>
    </source>
</evidence>
<keyword evidence="1" id="KW-0812">Transmembrane</keyword>
<dbReference type="Pfam" id="PF04085">
    <property type="entry name" value="MreC"/>
    <property type="match status" value="1"/>
</dbReference>
<organism evidence="3 4">
    <name type="scientific">Candidatus Nomurabacteria bacterium CG10_big_fil_rev_8_21_14_0_10_35_16</name>
    <dbReference type="NCBI Taxonomy" id="1974731"/>
    <lineage>
        <taxon>Bacteria</taxon>
        <taxon>Candidatus Nomuraibacteriota</taxon>
    </lineage>
</organism>
<protein>
    <recommendedName>
        <fullName evidence="2">Rod shape-determining protein MreC beta-barrel core domain-containing protein</fullName>
    </recommendedName>
</protein>
<feature type="domain" description="Rod shape-determining protein MreC beta-barrel core" evidence="2">
    <location>
        <begin position="124"/>
        <end position="261"/>
    </location>
</feature>
<dbReference type="Gene3D" id="2.40.10.340">
    <property type="entry name" value="Rod shape-determining protein MreC, domain 1"/>
    <property type="match status" value="1"/>
</dbReference>
<dbReference type="InterPro" id="IPR042177">
    <property type="entry name" value="Cell/Rod_1"/>
</dbReference>
<reference evidence="4" key="1">
    <citation type="submission" date="2017-09" db="EMBL/GenBank/DDBJ databases">
        <title>Depth-based differentiation of microbial function through sediment-hosted aquifers and enrichment of novel symbionts in the deep terrestrial subsurface.</title>
        <authorList>
            <person name="Probst A.J."/>
            <person name="Ladd B."/>
            <person name="Jarett J.K."/>
            <person name="Geller-Mcgrath D.E."/>
            <person name="Sieber C.M.K."/>
            <person name="Emerson J.B."/>
            <person name="Anantharaman K."/>
            <person name="Thomas B.C."/>
            <person name="Malmstrom R."/>
            <person name="Stieglmeier M."/>
            <person name="Klingl A."/>
            <person name="Woyke T."/>
            <person name="Ryan C.M."/>
            <person name="Banfield J.F."/>
        </authorList>
    </citation>
    <scope>NUCLEOTIDE SEQUENCE [LARGE SCALE GENOMIC DNA]</scope>
</reference>
<accession>A0A2H0TD36</accession>